<dbReference type="AlphaFoldDB" id="A0A6A7ATW7"/>
<name>A0A6A7ATW7_9PLEO</name>
<evidence type="ECO:0000313" key="2">
    <source>
        <dbReference type="EMBL" id="KAF2846711.1"/>
    </source>
</evidence>
<dbReference type="Proteomes" id="UP000799423">
    <property type="component" value="Unassembled WGS sequence"/>
</dbReference>
<proteinExistence type="predicted"/>
<accession>A0A6A7ATW7</accession>
<evidence type="ECO:0000259" key="1">
    <source>
        <dbReference type="Pfam" id="PF06985"/>
    </source>
</evidence>
<organism evidence="2 3">
    <name type="scientific">Plenodomus tracheiphilus IPT5</name>
    <dbReference type="NCBI Taxonomy" id="1408161"/>
    <lineage>
        <taxon>Eukaryota</taxon>
        <taxon>Fungi</taxon>
        <taxon>Dikarya</taxon>
        <taxon>Ascomycota</taxon>
        <taxon>Pezizomycotina</taxon>
        <taxon>Dothideomycetes</taxon>
        <taxon>Pleosporomycetidae</taxon>
        <taxon>Pleosporales</taxon>
        <taxon>Pleosporineae</taxon>
        <taxon>Leptosphaeriaceae</taxon>
        <taxon>Plenodomus</taxon>
    </lineage>
</organism>
<sequence length="627" mass="69549">MGSPTATLEPITRSKNNMDISGKIVHHVSSRTSSNNRYLGESFDNDLVTLRDTIAATYRSVASKVDATIPDPPENRLNFAALRSSHIVLQPKPVRGQGAEPSPAEVLDSIQLNFDDDLMEAWLSTCSQLHGCSVLPKEPISILAIDCVALNLVKIGSQEKYFALSYVWGNAIAPQLTNARLSDLLMPGALRTLGHLSNTIEDAIRFVCTLGQRYLWVDRLCIIQDNATHLTSAITAMHQVYAHASAVIIAGSGEDSNAGLARVPRAGRIDTPFEYMDTMSSETLADTCYETRGWTLTSVSRGSYQERLLSQRRIVFLKDYVLFQCPKMTVRDDVHAHESSKLVNVRFMQKFEAGLSVGDFRSPVNAYRNAVHTFCTRTLRNPNDVLRAFEGVSRFLGELIGSEVVCGLLQSHLLDTLCWKFRESHMTEVGRRHGFPSWSWCGWLSAVTMPSLPVVITSTQNHVKHVKHASVTPSDYKLVIGSILATFSVGQPTRDYSGKTPMFTEFSLLDSEDVFCGSVQLPLVRNDLVGTHQRFVVLKEATRTIVGLNDIGSAAGYNQTHECTTANEIDELLTETQPRAAEYPFFIVLMLDKVRGGRLERAGIGHIYRNALLCSLHHSFEDNLVLD</sequence>
<dbReference type="OrthoDB" id="5135333at2759"/>
<reference evidence="2" key="1">
    <citation type="submission" date="2020-01" db="EMBL/GenBank/DDBJ databases">
        <authorList>
            <consortium name="DOE Joint Genome Institute"/>
            <person name="Haridas S."/>
            <person name="Albert R."/>
            <person name="Binder M."/>
            <person name="Bloem J."/>
            <person name="Labutti K."/>
            <person name="Salamov A."/>
            <person name="Andreopoulos B."/>
            <person name="Baker S.E."/>
            <person name="Barry K."/>
            <person name="Bills G."/>
            <person name="Bluhm B.H."/>
            <person name="Cannon C."/>
            <person name="Castanera R."/>
            <person name="Culley D.E."/>
            <person name="Daum C."/>
            <person name="Ezra D."/>
            <person name="Gonzalez J.B."/>
            <person name="Henrissat B."/>
            <person name="Kuo A."/>
            <person name="Liang C."/>
            <person name="Lipzen A."/>
            <person name="Lutzoni F."/>
            <person name="Magnuson J."/>
            <person name="Mondo S."/>
            <person name="Nolan M."/>
            <person name="Ohm R."/>
            <person name="Pangilinan J."/>
            <person name="Park H.-J."/>
            <person name="Ramirez L."/>
            <person name="Alfaro M."/>
            <person name="Sun H."/>
            <person name="Tritt A."/>
            <person name="Yoshinaga Y."/>
            <person name="Zwiers L.-H."/>
            <person name="Turgeon B.G."/>
            <person name="Goodwin S.B."/>
            <person name="Spatafora J.W."/>
            <person name="Crous P.W."/>
            <person name="Grigoriev I.V."/>
        </authorList>
    </citation>
    <scope>NUCLEOTIDE SEQUENCE</scope>
    <source>
        <strain evidence="2">IPT5</strain>
    </source>
</reference>
<dbReference type="EMBL" id="MU006332">
    <property type="protein sequence ID" value="KAF2846711.1"/>
    <property type="molecule type" value="Genomic_DNA"/>
</dbReference>
<evidence type="ECO:0000313" key="3">
    <source>
        <dbReference type="Proteomes" id="UP000799423"/>
    </source>
</evidence>
<gene>
    <name evidence="2" type="ORF">T440DRAFT_510675</name>
</gene>
<dbReference type="PANTHER" id="PTHR33112:SF12">
    <property type="entry name" value="HETEROKARYON INCOMPATIBILITY DOMAIN-CONTAINING PROTEIN"/>
    <property type="match status" value="1"/>
</dbReference>
<keyword evidence="3" id="KW-1185">Reference proteome</keyword>
<dbReference type="PANTHER" id="PTHR33112">
    <property type="entry name" value="DOMAIN PROTEIN, PUTATIVE-RELATED"/>
    <property type="match status" value="1"/>
</dbReference>
<feature type="domain" description="Heterokaryon incompatibility" evidence="1">
    <location>
        <begin position="161"/>
        <end position="276"/>
    </location>
</feature>
<protein>
    <submittedName>
        <fullName evidence="2">HET-domain-containing protein</fullName>
    </submittedName>
</protein>
<dbReference type="Pfam" id="PF06985">
    <property type="entry name" value="HET"/>
    <property type="match status" value="1"/>
</dbReference>
<dbReference type="InterPro" id="IPR010730">
    <property type="entry name" value="HET"/>
</dbReference>